<evidence type="ECO:0008006" key="13">
    <source>
        <dbReference type="Google" id="ProtNLM"/>
    </source>
</evidence>
<keyword evidence="4" id="KW-0378">Hydrolase</keyword>
<dbReference type="InterPro" id="IPR027417">
    <property type="entry name" value="P-loop_NTPase"/>
</dbReference>
<dbReference type="InterPro" id="IPR036047">
    <property type="entry name" value="F-box-like_dom_sf"/>
</dbReference>
<dbReference type="InterPro" id="IPR001650">
    <property type="entry name" value="Helicase_C-like"/>
</dbReference>
<dbReference type="InterPro" id="IPR011124">
    <property type="entry name" value="Znf_CW"/>
</dbReference>
<sequence>MAAVPPDHQLCGYLCAVVAITGDANIPINSLCSFSVVPPDIYFVAENGARLIPIDRVLSADSAVALSLNSRKKKMGMVHGSISVVVQLHELLKHKCLRIFTRVVKVSRREGEAVGGSEEFRALILVDVYLPNALWSGWQLPRSKAVAASVFSHLRCDWESRNLILRSFELNPNAYYSIWNAADCHILHCRRKCTVPGNPKKKKLFELQEIFKSLSCRVKEIDNDGSHLKPTDMSSGSGISTLPDDVLINILSRLRPANLVQISLTCRHFRHLASSVMPCMKLKLYPHQLAAVEWMLQREKECRVLQHPLYISFKTAEGFDFHINLVSGDVSPGLSPSVMDFRGGLFCDEPGLGKTITALSLILKQQGTIAEPPDGALVIWCVREGDSSCGYYEISSDKLAKGNVSNANKISDQKVRRGQLWIHELTPKMEKTTETADSCPSKPAASCTPPCSTPLDYKNRSMRSCNSKRKLLDSFEGPSVSSEIFSKNKRLESKKYKKKFRGSQIHISHGESLNKEGDRQHMTDNLEDNETWVQCDFCSKWRKITNGHIQSTSTAWFCRMNTNASYQSCSAPEEAWDQSEPITYLPGFLAKGSSRGQEENISFFISVLREHSSLINSETKKALTWMAKLSPRNLEEMETVGLKSPIVATSFFDSKTPRAYHKIFLAFGLRKKIEKGSLRWCYPPNLLNLTFDLDSLRIALREPLDSLRFYLSSATLIVVPTNLVDHWMTQIERHVSPGQLRVYVWSDQKKKPSPHNLAWDYDVVITTFNRLSAEWSPNKRSVLTQIHWLRLMLDEGHTLGSSLSLTNKLQMAISLTAQSRWLLTGTPTPNTPISQVSCLQPMLKFLREEVYGLHLKSWEAGILRPYEAEMEEGRSRLMQLLNRCMICSRKIHIRAIPPCKKKVILLDFSQVHAESYNQLVETVRRNILMADWNDPSHVESLLNTKQWKFRAATIRNLRLSCCVAGHVMVINAEQDIQETMEMLVDNGLDPTSQEHDCIKNSLLLGGECMRCLEWCRLPVITPCRHLLCIDCVALESEKCTMPGCGHLYEMQSPKELARPENPNPKWPVPKDLIELQPSYKQDDWNPHWQSTSSSKAAYLVRQLKELQKAGSADSRRHAPEKVIIFSQFLEHIHVIEQQLNIAGIRFAGLYSPMHSSNKMKSLTSFQQDWNCMALLMDGSVALGLDLSFVSHVYLMEPIWDRSMEEQVISRAHRMGATRPVHVETLAMKGTIEEEMLNFLQDGGCVLKEDFEGSRNGERSTFRTLHDFGERNYLTKLGFVRSNSNFPTLY</sequence>
<dbReference type="SMART" id="SM00487">
    <property type="entry name" value="DEXDc"/>
    <property type="match status" value="1"/>
</dbReference>
<dbReference type="Pfam" id="PF00176">
    <property type="entry name" value="SNF2-rel_dom"/>
    <property type="match status" value="1"/>
</dbReference>
<dbReference type="InterPro" id="IPR049730">
    <property type="entry name" value="SNF2/RAD54-like_C"/>
</dbReference>
<dbReference type="Gene3D" id="3.40.50.300">
    <property type="entry name" value="P-loop containing nucleotide triphosphate hydrolases"/>
    <property type="match status" value="1"/>
</dbReference>
<dbReference type="GO" id="GO:0008270">
    <property type="term" value="F:zinc ion binding"/>
    <property type="evidence" value="ECO:0007669"/>
    <property type="project" value="UniProtKB-KW"/>
</dbReference>
<dbReference type="CDD" id="cd18008">
    <property type="entry name" value="DEXDc_SHPRH-like"/>
    <property type="match status" value="1"/>
</dbReference>
<evidence type="ECO:0000259" key="8">
    <source>
        <dbReference type="PROSITE" id="PS51050"/>
    </source>
</evidence>
<protein>
    <recommendedName>
        <fullName evidence="13">F-box protein At3g54460</fullName>
    </recommendedName>
</protein>
<dbReference type="GO" id="GO:0016787">
    <property type="term" value="F:hydrolase activity"/>
    <property type="evidence" value="ECO:0007669"/>
    <property type="project" value="UniProtKB-KW"/>
</dbReference>
<dbReference type="CDD" id="cd09917">
    <property type="entry name" value="F-box_SF"/>
    <property type="match status" value="1"/>
</dbReference>
<dbReference type="Gene3D" id="3.30.40.100">
    <property type="match status" value="1"/>
</dbReference>
<organism evidence="11 12">
    <name type="scientific">Genlisea aurea</name>
    <dbReference type="NCBI Taxonomy" id="192259"/>
    <lineage>
        <taxon>Eukaryota</taxon>
        <taxon>Viridiplantae</taxon>
        <taxon>Streptophyta</taxon>
        <taxon>Embryophyta</taxon>
        <taxon>Tracheophyta</taxon>
        <taxon>Spermatophyta</taxon>
        <taxon>Magnoliopsida</taxon>
        <taxon>eudicotyledons</taxon>
        <taxon>Gunneridae</taxon>
        <taxon>Pentapetalae</taxon>
        <taxon>asterids</taxon>
        <taxon>lamiids</taxon>
        <taxon>Lamiales</taxon>
        <taxon>Lentibulariaceae</taxon>
        <taxon>Genlisea</taxon>
    </lineage>
</organism>
<dbReference type="PROSITE" id="PS51192">
    <property type="entry name" value="HELICASE_ATP_BIND_1"/>
    <property type="match status" value="1"/>
</dbReference>
<evidence type="ECO:0000259" key="7">
    <source>
        <dbReference type="PROSITE" id="PS50181"/>
    </source>
</evidence>
<keyword evidence="1" id="KW-0479">Metal-binding</keyword>
<dbReference type="SUPFAM" id="SSF81383">
    <property type="entry name" value="F-box domain"/>
    <property type="match status" value="1"/>
</dbReference>
<keyword evidence="12" id="KW-1185">Reference proteome</keyword>
<dbReference type="InterPro" id="IPR014001">
    <property type="entry name" value="Helicase_ATP-bd"/>
</dbReference>
<comment type="caution">
    <text evidence="11">The sequence shown here is derived from an EMBL/GenBank/DDBJ whole genome shotgun (WGS) entry which is preliminary data.</text>
</comment>
<dbReference type="SUPFAM" id="SSF52540">
    <property type="entry name" value="P-loop containing nucleoside triphosphate hydrolases"/>
    <property type="match status" value="3"/>
</dbReference>
<dbReference type="InterPro" id="IPR050628">
    <property type="entry name" value="SNF2_RAD54_helicase_TF"/>
</dbReference>
<evidence type="ECO:0000259" key="10">
    <source>
        <dbReference type="PROSITE" id="PS51194"/>
    </source>
</evidence>
<dbReference type="GO" id="GO:0008094">
    <property type="term" value="F:ATP-dependent activity, acting on DNA"/>
    <property type="evidence" value="ECO:0007669"/>
    <property type="project" value="TreeGrafter"/>
</dbReference>
<reference evidence="11 12" key="1">
    <citation type="journal article" date="2013" name="BMC Genomics">
        <title>The miniature genome of a carnivorous plant Genlisea aurea contains a low number of genes and short non-coding sequences.</title>
        <authorList>
            <person name="Leushkin E.V."/>
            <person name="Sutormin R.A."/>
            <person name="Nabieva E.R."/>
            <person name="Penin A.A."/>
            <person name="Kondrashov A.S."/>
            <person name="Logacheva M.D."/>
        </authorList>
    </citation>
    <scope>NUCLEOTIDE SEQUENCE [LARGE SCALE GENOMIC DNA]</scope>
</reference>
<dbReference type="CDD" id="cd18793">
    <property type="entry name" value="SF2_C_SNF"/>
    <property type="match status" value="1"/>
</dbReference>
<dbReference type="PROSITE" id="PS51194">
    <property type="entry name" value="HELICASE_CTER"/>
    <property type="match status" value="1"/>
</dbReference>
<dbReference type="SMART" id="SM00256">
    <property type="entry name" value="FBOX"/>
    <property type="match status" value="1"/>
</dbReference>
<keyword evidence="6" id="KW-0067">ATP-binding</keyword>
<name>S8DTU1_9LAMI</name>
<dbReference type="PROSITE" id="PS51050">
    <property type="entry name" value="ZF_CW"/>
    <property type="match status" value="1"/>
</dbReference>
<feature type="domain" description="Helicase C-terminal" evidence="10">
    <location>
        <begin position="1098"/>
        <end position="1251"/>
    </location>
</feature>
<dbReference type="GO" id="GO:0005524">
    <property type="term" value="F:ATP binding"/>
    <property type="evidence" value="ECO:0007669"/>
    <property type="project" value="UniProtKB-KW"/>
</dbReference>
<dbReference type="Gene3D" id="1.20.1280.50">
    <property type="match status" value="1"/>
</dbReference>
<evidence type="ECO:0000256" key="2">
    <source>
        <dbReference type="ARBA" id="ARBA00022741"/>
    </source>
</evidence>
<evidence type="ECO:0000313" key="11">
    <source>
        <dbReference type="EMBL" id="EPS66583.1"/>
    </source>
</evidence>
<dbReference type="GO" id="GO:0006281">
    <property type="term" value="P:DNA repair"/>
    <property type="evidence" value="ECO:0007669"/>
    <property type="project" value="TreeGrafter"/>
</dbReference>
<dbReference type="Pfam" id="PF12937">
    <property type="entry name" value="F-box-like"/>
    <property type="match status" value="1"/>
</dbReference>
<dbReference type="Pfam" id="PF00271">
    <property type="entry name" value="Helicase_C"/>
    <property type="match status" value="1"/>
</dbReference>
<feature type="domain" description="F-box" evidence="7">
    <location>
        <begin position="236"/>
        <end position="288"/>
    </location>
</feature>
<dbReference type="GO" id="GO:0005634">
    <property type="term" value="C:nucleus"/>
    <property type="evidence" value="ECO:0007669"/>
    <property type="project" value="TreeGrafter"/>
</dbReference>
<keyword evidence="5" id="KW-0862">Zinc</keyword>
<dbReference type="InterPro" id="IPR001810">
    <property type="entry name" value="F-box_dom"/>
</dbReference>
<dbReference type="InterPro" id="IPR000330">
    <property type="entry name" value="SNF2_N"/>
</dbReference>
<feature type="domain" description="Helicase ATP-binding" evidence="9">
    <location>
        <begin position="715"/>
        <end position="845"/>
    </location>
</feature>
<proteinExistence type="predicted"/>
<dbReference type="PROSITE" id="PS50181">
    <property type="entry name" value="FBOX"/>
    <property type="match status" value="1"/>
</dbReference>
<accession>S8DTU1</accession>
<evidence type="ECO:0000313" key="12">
    <source>
        <dbReference type="Proteomes" id="UP000015453"/>
    </source>
</evidence>
<evidence type="ECO:0000259" key="9">
    <source>
        <dbReference type="PROSITE" id="PS51192"/>
    </source>
</evidence>
<dbReference type="OrthoDB" id="448448at2759"/>
<dbReference type="PANTHER" id="PTHR45626">
    <property type="entry name" value="TRANSCRIPTION TERMINATION FACTOR 2-RELATED"/>
    <property type="match status" value="1"/>
</dbReference>
<evidence type="ECO:0000256" key="3">
    <source>
        <dbReference type="ARBA" id="ARBA00022771"/>
    </source>
</evidence>
<dbReference type="PANTHER" id="PTHR45626:SF14">
    <property type="entry name" value="ATP-DEPENDENT DNA HELICASE (EUROFUNG)"/>
    <property type="match status" value="1"/>
</dbReference>
<evidence type="ECO:0000256" key="1">
    <source>
        <dbReference type="ARBA" id="ARBA00022723"/>
    </source>
</evidence>
<evidence type="ECO:0000256" key="5">
    <source>
        <dbReference type="ARBA" id="ARBA00022833"/>
    </source>
</evidence>
<dbReference type="Gene3D" id="3.40.50.10810">
    <property type="entry name" value="Tandem AAA-ATPase domain"/>
    <property type="match status" value="1"/>
</dbReference>
<keyword evidence="3" id="KW-0863">Zinc-finger</keyword>
<dbReference type="Pfam" id="PF07496">
    <property type="entry name" value="zf-CW"/>
    <property type="match status" value="1"/>
</dbReference>
<dbReference type="EMBL" id="AUSU01003601">
    <property type="protein sequence ID" value="EPS66583.1"/>
    <property type="molecule type" value="Genomic_DNA"/>
</dbReference>
<evidence type="ECO:0000256" key="4">
    <source>
        <dbReference type="ARBA" id="ARBA00022801"/>
    </source>
</evidence>
<feature type="domain" description="CW-type" evidence="8">
    <location>
        <begin position="526"/>
        <end position="577"/>
    </location>
</feature>
<gene>
    <name evidence="11" type="ORF">M569_08193</name>
</gene>
<dbReference type="InterPro" id="IPR038718">
    <property type="entry name" value="SNF2-like_sf"/>
</dbReference>
<dbReference type="SMART" id="SM00490">
    <property type="entry name" value="HELICc"/>
    <property type="match status" value="1"/>
</dbReference>
<keyword evidence="2" id="KW-0547">Nucleotide-binding</keyword>
<dbReference type="InterPro" id="IPR017907">
    <property type="entry name" value="Znf_RING_CS"/>
</dbReference>
<dbReference type="PROSITE" id="PS00518">
    <property type="entry name" value="ZF_RING_1"/>
    <property type="match status" value="1"/>
</dbReference>
<dbReference type="Proteomes" id="UP000015453">
    <property type="component" value="Unassembled WGS sequence"/>
</dbReference>
<evidence type="ECO:0000256" key="6">
    <source>
        <dbReference type="ARBA" id="ARBA00022840"/>
    </source>
</evidence>